<feature type="compositionally biased region" description="Polar residues" evidence="5">
    <location>
        <begin position="372"/>
        <end position="381"/>
    </location>
</feature>
<evidence type="ECO:0000256" key="3">
    <source>
        <dbReference type="ARBA" id="ARBA00022833"/>
    </source>
</evidence>
<evidence type="ECO:0000259" key="6">
    <source>
        <dbReference type="PROSITE" id="PS50178"/>
    </source>
</evidence>
<dbReference type="InterPro" id="IPR052727">
    <property type="entry name" value="Rab4/Rab5_effector"/>
</dbReference>
<dbReference type="PROSITE" id="PS50178">
    <property type="entry name" value="ZF_FYVE"/>
    <property type="match status" value="1"/>
</dbReference>
<dbReference type="SMART" id="SM01204">
    <property type="entry name" value="FIST_C"/>
    <property type="match status" value="1"/>
</dbReference>
<keyword evidence="8" id="KW-1185">Reference proteome</keyword>
<feature type="compositionally biased region" description="Basic and acidic residues" evidence="5">
    <location>
        <begin position="394"/>
        <end position="408"/>
    </location>
</feature>
<dbReference type="InterPro" id="IPR011011">
    <property type="entry name" value="Znf_FYVE_PHD"/>
</dbReference>
<keyword evidence="2 4" id="KW-0863">Zinc-finger</keyword>
<keyword evidence="1" id="KW-0479">Metal-binding</keyword>
<feature type="region of interest" description="Disordered" evidence="5">
    <location>
        <begin position="367"/>
        <end position="540"/>
    </location>
</feature>
<gene>
    <name evidence="7" type="ORF">SDRG_09030</name>
</gene>
<protein>
    <recommendedName>
        <fullName evidence="6">FYVE-type domain-containing protein</fullName>
    </recommendedName>
</protein>
<dbReference type="AlphaFoldDB" id="T0RMI4"/>
<dbReference type="CDD" id="cd15737">
    <property type="entry name" value="FYVE2_Vac1p_like"/>
    <property type="match status" value="1"/>
</dbReference>
<dbReference type="Pfam" id="PF10442">
    <property type="entry name" value="FIST_C"/>
    <property type="match status" value="1"/>
</dbReference>
<proteinExistence type="predicted"/>
<dbReference type="Pfam" id="PF01363">
    <property type="entry name" value="FYVE"/>
    <property type="match status" value="1"/>
</dbReference>
<dbReference type="InParanoid" id="T0RMI4"/>
<dbReference type="OrthoDB" id="660555at2759"/>
<evidence type="ECO:0000256" key="4">
    <source>
        <dbReference type="PROSITE-ProRule" id="PRU00091"/>
    </source>
</evidence>
<dbReference type="GeneID" id="19949757"/>
<accession>T0RMI4</accession>
<dbReference type="VEuPathDB" id="FungiDB:SDRG_09030"/>
<dbReference type="InterPro" id="IPR017455">
    <property type="entry name" value="Znf_FYVE-rel"/>
</dbReference>
<keyword evidence="3" id="KW-0862">Zinc</keyword>
<evidence type="ECO:0000256" key="1">
    <source>
        <dbReference type="ARBA" id="ARBA00022723"/>
    </source>
</evidence>
<reference evidence="7 8" key="1">
    <citation type="submission" date="2012-04" db="EMBL/GenBank/DDBJ databases">
        <title>The Genome Sequence of Saprolegnia declina VS20.</title>
        <authorList>
            <consortium name="The Broad Institute Genome Sequencing Platform"/>
            <person name="Russ C."/>
            <person name="Nusbaum C."/>
            <person name="Tyler B."/>
            <person name="van West P."/>
            <person name="Dieguez-Uribeondo J."/>
            <person name="de Bruijn I."/>
            <person name="Tripathy S."/>
            <person name="Jiang R."/>
            <person name="Young S.K."/>
            <person name="Zeng Q."/>
            <person name="Gargeya S."/>
            <person name="Fitzgerald M."/>
            <person name="Haas B."/>
            <person name="Abouelleil A."/>
            <person name="Alvarado L."/>
            <person name="Arachchi H.M."/>
            <person name="Berlin A."/>
            <person name="Chapman S.B."/>
            <person name="Goldberg J."/>
            <person name="Griggs A."/>
            <person name="Gujja S."/>
            <person name="Hansen M."/>
            <person name="Howarth C."/>
            <person name="Imamovic A."/>
            <person name="Larimer J."/>
            <person name="McCowen C."/>
            <person name="Montmayeur A."/>
            <person name="Murphy C."/>
            <person name="Neiman D."/>
            <person name="Pearson M."/>
            <person name="Priest M."/>
            <person name="Roberts A."/>
            <person name="Saif S."/>
            <person name="Shea T."/>
            <person name="Sisk P."/>
            <person name="Sykes S."/>
            <person name="Wortman J."/>
            <person name="Nusbaum C."/>
            <person name="Birren B."/>
        </authorList>
    </citation>
    <scope>NUCLEOTIDE SEQUENCE [LARGE SCALE GENOMIC DNA]</scope>
    <source>
        <strain evidence="7 8">VS20</strain>
    </source>
</reference>
<evidence type="ECO:0000256" key="5">
    <source>
        <dbReference type="SAM" id="MobiDB-lite"/>
    </source>
</evidence>
<evidence type="ECO:0000313" key="8">
    <source>
        <dbReference type="Proteomes" id="UP000030762"/>
    </source>
</evidence>
<dbReference type="InterPro" id="IPR013083">
    <property type="entry name" value="Znf_RING/FYVE/PHD"/>
</dbReference>
<dbReference type="GO" id="GO:0008270">
    <property type="term" value="F:zinc ion binding"/>
    <property type="evidence" value="ECO:0007669"/>
    <property type="project" value="UniProtKB-KW"/>
</dbReference>
<feature type="compositionally biased region" description="Polar residues" evidence="5">
    <location>
        <begin position="412"/>
        <end position="428"/>
    </location>
</feature>
<evidence type="ECO:0000313" key="7">
    <source>
        <dbReference type="EMBL" id="EQC33523.1"/>
    </source>
</evidence>
<sequence length="970" mass="105657">MRGEGDARFHSLGAIAERRANAALQMLTEATSSGSCWQDIGAKDGIALAKTTADWKVFVANKAVASIETKLPTLVKRLFSNDHTEACHTFTQEVFQDTFVDAAVVATIPPDASGAIDVPTSGVSAFHPTHKRMAVKWYATAGKSKLHKPLDHLVLEFIGLVLEHGRLKCCYLFQESLPESTNVRAPSDSAHYERMQIDALIMKFERGARLNGSENVLMSVALQRMPSLLDLGFKNPAQDMVLKLAKGFRDALQTVKSVTLDMNFVQTAAWVPDSDRPFCSICDRPFLSFFRRRHHCRVCGEVVCDQCSNILPASSQHSIPDRNNVQTVYIQADIRLCCRCLLERQGQMNQTGDLDIDENDLFVWLEPDGNASPRSTISQARFTGGDNLANRISEGSEDRSFESSDHTPRSRPASSPLHSEHQASSLGSRRSRATPPPPEPYEPMRRRVPTPPPIEPEPIQLAHRPPSPRTRATSWHRREEPRPVRLYDDDGGRRSIQRSQSDRGPEYRPPLTIDRKYAALDSPPTPPRRRTSSVETSPVRVASAWAVKTPESDAIDVAFKELIGKLRGSVDFLVVSYSEGCDGQYVLHRLQQLAPGVPFVGGTIGRGICDETAWVSVKRDTLVALWGVHDPEGSYAVSYVDYTESSAKAKAFKATQAALGYAQTALPVASTQSPDFCVVYASPLGIDEALAGIRAGVNCPILGGCSAVSSNRDRLLQLGSCSGGFRRHGGRMGGNGSHIGAAIALCYPSVETVVDWFSGYKPLVSDDGELCSGMVTAADTEQQTIYAIDDRPAAHMYKAWLRVASEKCQTDFLTSRFPRLGYIHPFGCLLNDNSVHSTPVIVGLDDATGAVATTTPIPEGTYVALMESSPTTLQDAVANMGVRVAAANKFHVREVVGTLLFLSTGMQVVLGSQSMAGMVGAYKEWAGPAGLLGLTAFGEIGHVQSEARAVPHCDSLMFSALVFSNRRKKL</sequence>
<dbReference type="eggNOG" id="ENOG502QVTP">
    <property type="taxonomic scope" value="Eukaryota"/>
</dbReference>
<dbReference type="Proteomes" id="UP000030762">
    <property type="component" value="Unassembled WGS sequence"/>
</dbReference>
<dbReference type="PANTHER" id="PTHR13510">
    <property type="entry name" value="FYVE-FINGER-CONTAINING RAB5 EFFECTOR PROTEIN RABENOSYN-5-RELATED"/>
    <property type="match status" value="1"/>
</dbReference>
<dbReference type="InterPro" id="IPR013702">
    <property type="entry name" value="FIST_domain_N"/>
</dbReference>
<dbReference type="RefSeq" id="XP_008613163.1">
    <property type="nucleotide sequence ID" value="XM_008614941.1"/>
</dbReference>
<dbReference type="OMA" id="HTEACHT"/>
<organism evidence="7 8">
    <name type="scientific">Saprolegnia diclina (strain VS20)</name>
    <dbReference type="NCBI Taxonomy" id="1156394"/>
    <lineage>
        <taxon>Eukaryota</taxon>
        <taxon>Sar</taxon>
        <taxon>Stramenopiles</taxon>
        <taxon>Oomycota</taxon>
        <taxon>Saprolegniomycetes</taxon>
        <taxon>Saprolegniales</taxon>
        <taxon>Saprolegniaceae</taxon>
        <taxon>Saprolegnia</taxon>
    </lineage>
</organism>
<dbReference type="SMART" id="SM00897">
    <property type="entry name" value="FIST"/>
    <property type="match status" value="1"/>
</dbReference>
<dbReference type="Pfam" id="PF08495">
    <property type="entry name" value="FIST"/>
    <property type="match status" value="1"/>
</dbReference>
<evidence type="ECO:0000256" key="2">
    <source>
        <dbReference type="ARBA" id="ARBA00022771"/>
    </source>
</evidence>
<feature type="compositionally biased region" description="Basic and acidic residues" evidence="5">
    <location>
        <begin position="476"/>
        <end position="493"/>
    </location>
</feature>
<dbReference type="PANTHER" id="PTHR13510:SF44">
    <property type="entry name" value="RABENOSYN-5"/>
    <property type="match status" value="1"/>
</dbReference>
<dbReference type="InterPro" id="IPR019494">
    <property type="entry name" value="FIST_C"/>
</dbReference>
<dbReference type="EMBL" id="JH767159">
    <property type="protein sequence ID" value="EQC33523.1"/>
    <property type="molecule type" value="Genomic_DNA"/>
</dbReference>
<name>T0RMI4_SAPDV</name>
<dbReference type="SUPFAM" id="SSF57903">
    <property type="entry name" value="FYVE/PHD zinc finger"/>
    <property type="match status" value="1"/>
</dbReference>
<dbReference type="InterPro" id="IPR000306">
    <property type="entry name" value="Znf_FYVE"/>
</dbReference>
<feature type="domain" description="FYVE-type" evidence="6">
    <location>
        <begin position="273"/>
        <end position="345"/>
    </location>
</feature>
<dbReference type="SMART" id="SM00064">
    <property type="entry name" value="FYVE"/>
    <property type="match status" value="1"/>
</dbReference>
<dbReference type="Gene3D" id="3.30.40.10">
    <property type="entry name" value="Zinc/RING finger domain, C3HC4 (zinc finger)"/>
    <property type="match status" value="1"/>
</dbReference>